<dbReference type="PATRIC" id="fig|423471.3.peg.4466"/>
<proteinExistence type="predicted"/>
<name>G5JBF2_CROWT</name>
<accession>G5JBF2</accession>
<reference evidence="1 2" key="1">
    <citation type="journal article" date="2011" name="Front. Microbiol.">
        <title>Two Strains of Crocosphaera watsonii with Highly Conserved Genomes are Distinguished by Strain-Specific Features.</title>
        <authorList>
            <person name="Bench S.R."/>
            <person name="Ilikchyan I.N."/>
            <person name="Tripp H.J."/>
            <person name="Zehr J.P."/>
        </authorList>
    </citation>
    <scope>NUCLEOTIDE SEQUENCE [LARGE SCALE GENOMIC DNA]</scope>
    <source>
        <strain evidence="1 2">WH 0003</strain>
    </source>
</reference>
<gene>
    <name evidence="1" type="ORF">CWATWH0003_4768</name>
</gene>
<protein>
    <submittedName>
        <fullName evidence="1">Uncharacterized protein</fullName>
    </submittedName>
</protein>
<organism evidence="1 2">
    <name type="scientific">Crocosphaera watsonii WH 0003</name>
    <dbReference type="NCBI Taxonomy" id="423471"/>
    <lineage>
        <taxon>Bacteria</taxon>
        <taxon>Bacillati</taxon>
        <taxon>Cyanobacteriota</taxon>
        <taxon>Cyanophyceae</taxon>
        <taxon>Oscillatoriophycideae</taxon>
        <taxon>Chroococcales</taxon>
        <taxon>Aphanothecaceae</taxon>
        <taxon>Crocosphaera</taxon>
    </lineage>
</organism>
<comment type="caution">
    <text evidence="1">The sequence shown here is derived from an EMBL/GenBank/DDBJ whole genome shotgun (WGS) entry which is preliminary data.</text>
</comment>
<evidence type="ECO:0000313" key="1">
    <source>
        <dbReference type="EMBL" id="EHJ10478.1"/>
    </source>
</evidence>
<sequence length="43" mass="5005">MWRESPVKLRCNGGVCQTIRGSVIRLISARKANSREVKRYDNR</sequence>
<evidence type="ECO:0000313" key="2">
    <source>
        <dbReference type="Proteomes" id="UP000003477"/>
    </source>
</evidence>
<dbReference type="AlphaFoldDB" id="G5JBF2"/>
<dbReference type="Proteomes" id="UP000003477">
    <property type="component" value="Unassembled WGS sequence"/>
</dbReference>
<dbReference type="EMBL" id="AESD01000715">
    <property type="protein sequence ID" value="EHJ10478.1"/>
    <property type="molecule type" value="Genomic_DNA"/>
</dbReference>